<dbReference type="Pfam" id="PF14372">
    <property type="entry name" value="hAT-like_RNase-H"/>
    <property type="match status" value="1"/>
</dbReference>
<evidence type="ECO:0000259" key="2">
    <source>
        <dbReference type="Pfam" id="PF05699"/>
    </source>
</evidence>
<organism evidence="4">
    <name type="scientific">Salvia splendens</name>
    <name type="common">Scarlet sage</name>
    <dbReference type="NCBI Taxonomy" id="180675"/>
    <lineage>
        <taxon>Eukaryota</taxon>
        <taxon>Viridiplantae</taxon>
        <taxon>Streptophyta</taxon>
        <taxon>Embryophyta</taxon>
        <taxon>Tracheophyta</taxon>
        <taxon>Spermatophyta</taxon>
        <taxon>Magnoliopsida</taxon>
        <taxon>eudicotyledons</taxon>
        <taxon>Gunneridae</taxon>
        <taxon>Pentapetalae</taxon>
        <taxon>asterids</taxon>
        <taxon>lamiids</taxon>
        <taxon>Lamiales</taxon>
        <taxon>Lamiaceae</taxon>
        <taxon>Nepetoideae</taxon>
        <taxon>Mentheae</taxon>
        <taxon>Salviinae</taxon>
        <taxon>Salvia</taxon>
        <taxon>Salvia subgen. Calosphace</taxon>
        <taxon>core Calosphace</taxon>
    </lineage>
</organism>
<feature type="domain" description="HAT C-terminal dimerisation" evidence="2">
    <location>
        <begin position="437"/>
        <end position="472"/>
    </location>
</feature>
<name>A0A8X8XS67_SALSN</name>
<dbReference type="InterPro" id="IPR008906">
    <property type="entry name" value="HATC_C_dom"/>
</dbReference>
<protein>
    <submittedName>
        <fullName evidence="4">Uncharacterized protein</fullName>
    </submittedName>
</protein>
<dbReference type="GO" id="GO:0046983">
    <property type="term" value="F:protein dimerization activity"/>
    <property type="evidence" value="ECO:0007669"/>
    <property type="project" value="InterPro"/>
</dbReference>
<dbReference type="GO" id="GO:0003677">
    <property type="term" value="F:DNA binding"/>
    <property type="evidence" value="ECO:0007669"/>
    <property type="project" value="InterPro"/>
</dbReference>
<proteinExistence type="predicted"/>
<dbReference type="PANTHER" id="PTHR23272">
    <property type="entry name" value="BED FINGER-RELATED"/>
    <property type="match status" value="1"/>
</dbReference>
<dbReference type="SUPFAM" id="SSF53098">
    <property type="entry name" value="Ribonuclease H-like"/>
    <property type="match status" value="1"/>
</dbReference>
<sequence>MWNADSLRSALQPIQLQSVLQPEPLSLSSIIKSLISIPDNRKTAMVSGSSSLVASISFSSDSATLLKAFNAEKQWISFPRIATGTEKPLTSRAGIAAQKSQRERDREYGADGETEKLNVAFSTEKRVKEAKWRGAGSRRLSLLGGETMPPFPPLEVHRVCPPLPKTTSQKLRLRLSKIFFPDDPLHKMEDSSPTVNIENVEILGDSKPKKRQKTSDVWNNFTNEEPDKDGKNVKCNHCLQRWKYEAYKHCPTEEEWERGKMMSEFLEQFYEITNLFSGSSYPTSNLYFMEVWNIAQLLEMNSRSHDEVVRSMSLLMKSKFEKYWEDYSDILSMGAVFDPRMKLKLVEYCYSTLDPLSSQDKVNRLKMKLYTLYDEYQKKSVDASSIKIPQSSGSYNSEVGEAKFLEGGVRKALRMKSGVLAGYKSYKGLTSDTKSALDVYLEDLPMDEDAEIDLLKYWKEKSSRFGVLARMA</sequence>
<comment type="caution">
    <text evidence="4">The sequence shown here is derived from an EMBL/GenBank/DDBJ whole genome shotgun (WGS) entry which is preliminary data.</text>
</comment>
<keyword evidence="5" id="KW-1185">Reference proteome</keyword>
<dbReference type="AlphaFoldDB" id="A0A8X8XS67"/>
<dbReference type="Pfam" id="PF05699">
    <property type="entry name" value="Dimer_Tnp_hAT"/>
    <property type="match status" value="1"/>
</dbReference>
<gene>
    <name evidence="4" type="ORF">SASPL_120042</name>
</gene>
<accession>A0A8X8XS67</accession>
<reference evidence="4" key="1">
    <citation type="submission" date="2018-01" db="EMBL/GenBank/DDBJ databases">
        <authorList>
            <person name="Mao J.F."/>
        </authorList>
    </citation>
    <scope>NUCLEOTIDE SEQUENCE</scope>
    <source>
        <strain evidence="4">Huo1</strain>
        <tissue evidence="4">Leaf</tissue>
    </source>
</reference>
<dbReference type="InterPro" id="IPR025525">
    <property type="entry name" value="hAT-like_transposase_RNase-H"/>
</dbReference>
<evidence type="ECO:0000259" key="3">
    <source>
        <dbReference type="Pfam" id="PF14372"/>
    </source>
</evidence>
<dbReference type="InterPro" id="IPR012337">
    <property type="entry name" value="RNaseH-like_sf"/>
</dbReference>
<feature type="domain" description="hAT-like transposase RNase-H fold" evidence="3">
    <location>
        <begin position="277"/>
        <end position="376"/>
    </location>
</feature>
<dbReference type="EMBL" id="PNBA02000007">
    <property type="protein sequence ID" value="KAG6417847.1"/>
    <property type="molecule type" value="Genomic_DNA"/>
</dbReference>
<feature type="compositionally biased region" description="Basic and acidic residues" evidence="1">
    <location>
        <begin position="100"/>
        <end position="111"/>
    </location>
</feature>
<evidence type="ECO:0000256" key="1">
    <source>
        <dbReference type="SAM" id="MobiDB-lite"/>
    </source>
</evidence>
<dbReference type="Proteomes" id="UP000298416">
    <property type="component" value="Unassembled WGS sequence"/>
</dbReference>
<evidence type="ECO:0000313" key="4">
    <source>
        <dbReference type="EMBL" id="KAG6417847.1"/>
    </source>
</evidence>
<feature type="region of interest" description="Disordered" evidence="1">
    <location>
        <begin position="91"/>
        <end position="111"/>
    </location>
</feature>
<evidence type="ECO:0000313" key="5">
    <source>
        <dbReference type="Proteomes" id="UP000298416"/>
    </source>
</evidence>
<reference evidence="4" key="2">
    <citation type="submission" date="2020-08" db="EMBL/GenBank/DDBJ databases">
        <title>Plant Genome Project.</title>
        <authorList>
            <person name="Zhang R.-G."/>
        </authorList>
    </citation>
    <scope>NUCLEOTIDE SEQUENCE</scope>
    <source>
        <strain evidence="4">Huo1</strain>
        <tissue evidence="4">Leaf</tissue>
    </source>
</reference>
<dbReference type="PANTHER" id="PTHR23272:SF166">
    <property type="entry name" value="ZINC FINGER BED DOMAIN-CONTAINING PROTEIN RICESLEEPER 2-LIKE ISOFORM X1"/>
    <property type="match status" value="1"/>
</dbReference>